<proteinExistence type="predicted"/>
<evidence type="ECO:0000313" key="10">
    <source>
        <dbReference type="Proteomes" id="UP000777438"/>
    </source>
</evidence>
<evidence type="ECO:0000256" key="2">
    <source>
        <dbReference type="ARBA" id="ARBA00022723"/>
    </source>
</evidence>
<evidence type="ECO:0000256" key="6">
    <source>
        <dbReference type="SAM" id="MobiDB-lite"/>
    </source>
</evidence>
<keyword evidence="7" id="KW-0812">Transmembrane</keyword>
<dbReference type="PANTHER" id="PTHR47338">
    <property type="entry name" value="ZN(II)2CYS6 TRANSCRIPTION FACTOR (EUROFUNG)-RELATED"/>
    <property type="match status" value="1"/>
</dbReference>
<accession>A0A9P9AQB9</accession>
<evidence type="ECO:0000256" key="3">
    <source>
        <dbReference type="ARBA" id="ARBA00023015"/>
    </source>
</evidence>
<dbReference type="OrthoDB" id="5370478at2759"/>
<keyword evidence="10" id="KW-1185">Reference proteome</keyword>
<sequence>MRSSLSCDFCRRSKIKCVNSGTAPCQKCHKTGNAACVLTRPAPPPPRRNHRSHVTPRDGGSETSSSRTSVVAETPRPSGHDVHEHIANLSQGVIVKAMHVFTNKFPELSLLHLPSLTDETKSQRSDDTIALLGAIFAMARGQGAILNAAWVNDMLPSESYADYTRKWLLGSIMQPPKVQVVQTLLIMTLYEWGCGNFYQSWMYCGIAIRMMQALHSQHVGPDRTTNRAGQVMAQAIETRTFWCCFIMDCMINSGTYNPPMLPMSEMSKLKVPAPLSAIEFAFGSVSTQQGLTEAESPLQAPSPRVLEAPQSFELLVSGFDVWVKVMGFIFNDGRRAPGMCAPENCPWVIDSPWSIMRSRLESWRASQHSGLHYPKNSVAIHMTLGYGESFIYINLLYYLSVLMLHREYMPFLPTAEMAPRGPIDHPMLQARAPAGWWENSSQELFQSAERIATLLYDAEDCGILFLTPFAGFCAYSACFMNLYIYRFPRMNLGRSSAAEDCLSLCLNFLEKFRQTWKIGDRWIKTIQSVSLLYQRATTHQQQYQGKSRADFEGLHHSIHEFRILDRSDRHMKEIQNAEGGGTGTGVNGNQGSAADNNGNQIPNVNPLLHNFLTEMGSVMDEEIAWSHWLPPLDTVDLSMSTI</sequence>
<protein>
    <submittedName>
        <fullName evidence="9">Fungal-specific transcription factor</fullName>
    </submittedName>
</protein>
<dbReference type="InterPro" id="IPR036864">
    <property type="entry name" value="Zn2-C6_fun-type_DNA-bd_sf"/>
</dbReference>
<evidence type="ECO:0000256" key="7">
    <source>
        <dbReference type="SAM" id="Phobius"/>
    </source>
</evidence>
<dbReference type="Gene3D" id="4.10.240.10">
    <property type="entry name" value="Zn(2)-C6 fungal-type DNA-binding domain"/>
    <property type="match status" value="1"/>
</dbReference>
<dbReference type="GO" id="GO:0006351">
    <property type="term" value="P:DNA-templated transcription"/>
    <property type="evidence" value="ECO:0007669"/>
    <property type="project" value="InterPro"/>
</dbReference>
<dbReference type="Pfam" id="PF00172">
    <property type="entry name" value="Zn_clus"/>
    <property type="match status" value="1"/>
</dbReference>
<evidence type="ECO:0000259" key="8">
    <source>
        <dbReference type="PROSITE" id="PS50048"/>
    </source>
</evidence>
<dbReference type="SUPFAM" id="SSF57701">
    <property type="entry name" value="Zn2/Cys6 DNA-binding domain"/>
    <property type="match status" value="1"/>
</dbReference>
<dbReference type="GO" id="GO:0005634">
    <property type="term" value="C:nucleus"/>
    <property type="evidence" value="ECO:0007669"/>
    <property type="project" value="UniProtKB-SubCell"/>
</dbReference>
<dbReference type="AlphaFoldDB" id="A0A9P9AQB9"/>
<reference evidence="9 10" key="1">
    <citation type="journal article" date="2021" name="Nat. Commun.">
        <title>Genetic determinants of endophytism in the Arabidopsis root mycobiome.</title>
        <authorList>
            <person name="Mesny F."/>
            <person name="Miyauchi S."/>
            <person name="Thiergart T."/>
            <person name="Pickel B."/>
            <person name="Atanasova L."/>
            <person name="Karlsson M."/>
            <person name="Huettel B."/>
            <person name="Barry K.W."/>
            <person name="Haridas S."/>
            <person name="Chen C."/>
            <person name="Bauer D."/>
            <person name="Andreopoulos W."/>
            <person name="Pangilinan J."/>
            <person name="LaButti K."/>
            <person name="Riley R."/>
            <person name="Lipzen A."/>
            <person name="Clum A."/>
            <person name="Drula E."/>
            <person name="Henrissat B."/>
            <person name="Kohler A."/>
            <person name="Grigoriev I.V."/>
            <person name="Martin F.M."/>
            <person name="Hacquard S."/>
        </authorList>
    </citation>
    <scope>NUCLEOTIDE SEQUENCE [LARGE SCALE GENOMIC DNA]</scope>
    <source>
        <strain evidence="9 10">MPI-CAGE-CH-0241</strain>
    </source>
</reference>
<dbReference type="EMBL" id="JAGPYM010000011">
    <property type="protein sequence ID" value="KAH6889464.1"/>
    <property type="molecule type" value="Genomic_DNA"/>
</dbReference>
<dbReference type="Proteomes" id="UP000777438">
    <property type="component" value="Unassembled WGS sequence"/>
</dbReference>
<dbReference type="CDD" id="cd12148">
    <property type="entry name" value="fungal_TF_MHR"/>
    <property type="match status" value="1"/>
</dbReference>
<keyword evidence="2" id="KW-0479">Metal-binding</keyword>
<dbReference type="InterPro" id="IPR007219">
    <property type="entry name" value="XnlR_reg_dom"/>
</dbReference>
<dbReference type="GO" id="GO:0003677">
    <property type="term" value="F:DNA binding"/>
    <property type="evidence" value="ECO:0007669"/>
    <property type="project" value="InterPro"/>
</dbReference>
<feature type="compositionally biased region" description="Gly residues" evidence="6">
    <location>
        <begin position="578"/>
        <end position="588"/>
    </location>
</feature>
<feature type="region of interest" description="Disordered" evidence="6">
    <location>
        <begin position="575"/>
        <end position="600"/>
    </location>
</feature>
<feature type="domain" description="Zn(2)-C6 fungal-type" evidence="8">
    <location>
        <begin position="6"/>
        <end position="38"/>
    </location>
</feature>
<evidence type="ECO:0000256" key="1">
    <source>
        <dbReference type="ARBA" id="ARBA00004123"/>
    </source>
</evidence>
<dbReference type="SMART" id="SM00906">
    <property type="entry name" value="Fungal_trans"/>
    <property type="match status" value="1"/>
</dbReference>
<dbReference type="Pfam" id="PF04082">
    <property type="entry name" value="Fungal_trans"/>
    <property type="match status" value="1"/>
</dbReference>
<organism evidence="9 10">
    <name type="scientific">Thelonectria olida</name>
    <dbReference type="NCBI Taxonomy" id="1576542"/>
    <lineage>
        <taxon>Eukaryota</taxon>
        <taxon>Fungi</taxon>
        <taxon>Dikarya</taxon>
        <taxon>Ascomycota</taxon>
        <taxon>Pezizomycotina</taxon>
        <taxon>Sordariomycetes</taxon>
        <taxon>Hypocreomycetidae</taxon>
        <taxon>Hypocreales</taxon>
        <taxon>Nectriaceae</taxon>
        <taxon>Thelonectria</taxon>
    </lineage>
</organism>
<dbReference type="InterPro" id="IPR050815">
    <property type="entry name" value="TF_fung"/>
</dbReference>
<dbReference type="SMART" id="SM00066">
    <property type="entry name" value="GAL4"/>
    <property type="match status" value="1"/>
</dbReference>
<keyword evidence="4" id="KW-0804">Transcription</keyword>
<keyword evidence="5" id="KW-0539">Nucleus</keyword>
<feature type="transmembrane region" description="Helical" evidence="7">
    <location>
        <begin position="463"/>
        <end position="485"/>
    </location>
</feature>
<evidence type="ECO:0000313" key="9">
    <source>
        <dbReference type="EMBL" id="KAH6889464.1"/>
    </source>
</evidence>
<dbReference type="GO" id="GO:0008270">
    <property type="term" value="F:zinc ion binding"/>
    <property type="evidence" value="ECO:0007669"/>
    <property type="project" value="InterPro"/>
</dbReference>
<gene>
    <name evidence="9" type="ORF">B0T10DRAFT_488036</name>
</gene>
<name>A0A9P9AQB9_9HYPO</name>
<dbReference type="CDD" id="cd00067">
    <property type="entry name" value="GAL4"/>
    <property type="match status" value="1"/>
</dbReference>
<keyword evidence="7" id="KW-0472">Membrane</keyword>
<feature type="region of interest" description="Disordered" evidence="6">
    <location>
        <begin position="39"/>
        <end position="82"/>
    </location>
</feature>
<evidence type="ECO:0000256" key="5">
    <source>
        <dbReference type="ARBA" id="ARBA00023242"/>
    </source>
</evidence>
<dbReference type="InterPro" id="IPR001138">
    <property type="entry name" value="Zn2Cys6_DnaBD"/>
</dbReference>
<keyword evidence="3" id="KW-0805">Transcription regulation</keyword>
<dbReference type="PROSITE" id="PS00463">
    <property type="entry name" value="ZN2_CY6_FUNGAL_1"/>
    <property type="match status" value="1"/>
</dbReference>
<feature type="compositionally biased region" description="Polar residues" evidence="6">
    <location>
        <begin position="61"/>
        <end position="71"/>
    </location>
</feature>
<keyword evidence="7" id="KW-1133">Transmembrane helix</keyword>
<dbReference type="PANTHER" id="PTHR47338:SF19">
    <property type="entry name" value="ZN(II)2CYS6 TRANSCRIPTION FACTOR (EUROFUNG)"/>
    <property type="match status" value="1"/>
</dbReference>
<evidence type="ECO:0000256" key="4">
    <source>
        <dbReference type="ARBA" id="ARBA00023163"/>
    </source>
</evidence>
<comment type="subcellular location">
    <subcellularLocation>
        <location evidence="1">Nucleus</location>
    </subcellularLocation>
</comment>
<dbReference type="GO" id="GO:0000981">
    <property type="term" value="F:DNA-binding transcription factor activity, RNA polymerase II-specific"/>
    <property type="evidence" value="ECO:0007669"/>
    <property type="project" value="InterPro"/>
</dbReference>
<dbReference type="PROSITE" id="PS50048">
    <property type="entry name" value="ZN2_CY6_FUNGAL_2"/>
    <property type="match status" value="1"/>
</dbReference>
<comment type="caution">
    <text evidence="9">The sequence shown here is derived from an EMBL/GenBank/DDBJ whole genome shotgun (WGS) entry which is preliminary data.</text>
</comment>